<protein>
    <submittedName>
        <fullName evidence="1">Unannotated protein</fullName>
    </submittedName>
</protein>
<accession>A0A6J7L6P4</accession>
<dbReference type="InterPro" id="IPR016155">
    <property type="entry name" value="Mopterin_synth/thiamin_S_b"/>
</dbReference>
<dbReference type="InterPro" id="IPR012675">
    <property type="entry name" value="Beta-grasp_dom_sf"/>
</dbReference>
<dbReference type="PANTHER" id="PTHR38031:SF1">
    <property type="entry name" value="SULFUR CARRIER PROTEIN CYSO"/>
    <property type="match status" value="1"/>
</dbReference>
<dbReference type="Gene3D" id="3.10.20.30">
    <property type="match status" value="1"/>
</dbReference>
<evidence type="ECO:0000313" key="1">
    <source>
        <dbReference type="EMBL" id="CAB4961869.1"/>
    </source>
</evidence>
<dbReference type="InterPro" id="IPR003749">
    <property type="entry name" value="ThiS/MoaD-like"/>
</dbReference>
<dbReference type="AlphaFoldDB" id="A0A6J7L6P4"/>
<dbReference type="InterPro" id="IPR052045">
    <property type="entry name" value="Sulfur_Carrier/Prot_Modifier"/>
</dbReference>
<name>A0A6J7L6P4_9ZZZZ</name>
<dbReference type="Pfam" id="PF02597">
    <property type="entry name" value="ThiS"/>
    <property type="match status" value="1"/>
</dbReference>
<gene>
    <name evidence="1" type="ORF">UFOPK3564_04113</name>
</gene>
<dbReference type="EMBL" id="CAFBMK010000503">
    <property type="protein sequence ID" value="CAB4961869.1"/>
    <property type="molecule type" value="Genomic_DNA"/>
</dbReference>
<organism evidence="1">
    <name type="scientific">freshwater metagenome</name>
    <dbReference type="NCBI Taxonomy" id="449393"/>
    <lineage>
        <taxon>unclassified sequences</taxon>
        <taxon>metagenomes</taxon>
        <taxon>ecological metagenomes</taxon>
    </lineage>
</organism>
<dbReference type="NCBIfam" id="NF041918">
    <property type="entry name" value="SAMP1"/>
    <property type="match status" value="1"/>
</dbReference>
<reference evidence="1" key="1">
    <citation type="submission" date="2020-05" db="EMBL/GenBank/DDBJ databases">
        <authorList>
            <person name="Chiriac C."/>
            <person name="Salcher M."/>
            <person name="Ghai R."/>
            <person name="Kavagutti S V."/>
        </authorList>
    </citation>
    <scope>NUCLEOTIDE SEQUENCE</scope>
</reference>
<dbReference type="SUPFAM" id="SSF54285">
    <property type="entry name" value="MoaD/ThiS"/>
    <property type="match status" value="1"/>
</dbReference>
<dbReference type="InterPro" id="IPR054834">
    <property type="entry name" value="SAMP1_3"/>
</dbReference>
<proteinExistence type="predicted"/>
<dbReference type="PANTHER" id="PTHR38031">
    <property type="entry name" value="SULFUR CARRIER PROTEIN SLR0821-RELATED"/>
    <property type="match status" value="1"/>
</dbReference>
<sequence>MAEVTFKIPTQLRAATGGEGTVKAEGTTVGTALESLFTAHPELRGSLTDSAGDLRRFVNVYLDGEDIRFGDGLGTAVQDRQELQILPAVAGGR</sequence>